<sequence>MQLGLAIPLAFAVLAGVLGGHLAVPGTIEAFAVGLLVVRRLHLAMGLVVAALVAVQLLMVRGGELAPGLTRQDLRLEGRLVSVASDERLTRLVLEVTECRPLAETLPDCRDLERVRLSFFGAPAMVPGERWRLTVRLRPPAGFANPGTFDYRGWLWREGIQASGYVRRDPSPHRLATAPFSLRRLALAHLDEQELAAHHRRWLAALTLGASERLEPHDWDLLNATGTTHLMVISGLHVGLVAAFSLWLARGLARLVTPGAWRLTVWPWWLAGVAAVGYAGLAGLEPPALRAMIMTLVGLWVASGRHAPGPWQAWWLALALVLLVDPLSAWRPGLWLSFGAVALLILIWQGRAGQGAADRGDRLALGLGSYSAAAGSADGRGGTAGLRPYGSGGPAGQSGRRPPGQQSAGAAGAARLADRLAAAPVGIVLGPVRSAG</sequence>
<feature type="transmembrane region" description="Helical" evidence="7">
    <location>
        <begin position="265"/>
        <end position="284"/>
    </location>
</feature>
<feature type="transmembrane region" description="Helical" evidence="7">
    <location>
        <begin position="328"/>
        <end position="348"/>
    </location>
</feature>
<keyword evidence="2" id="KW-1003">Cell membrane</keyword>
<feature type="domain" description="DUF4131" evidence="9">
    <location>
        <begin position="37"/>
        <end position="168"/>
    </location>
</feature>
<evidence type="ECO:0000256" key="7">
    <source>
        <dbReference type="SAM" id="Phobius"/>
    </source>
</evidence>
<accession>A0A1H7IKJ6</accession>
<keyword evidence="11" id="KW-1185">Reference proteome</keyword>
<evidence type="ECO:0000259" key="9">
    <source>
        <dbReference type="Pfam" id="PF13567"/>
    </source>
</evidence>
<evidence type="ECO:0000313" key="11">
    <source>
        <dbReference type="Proteomes" id="UP000198807"/>
    </source>
</evidence>
<dbReference type="STRING" id="650850.SAMN04488129_103131"/>
<protein>
    <submittedName>
        <fullName evidence="10">ComEC/Rec2-related protein</fullName>
    </submittedName>
</protein>
<dbReference type="Pfam" id="PF03772">
    <property type="entry name" value="Competence"/>
    <property type="match status" value="1"/>
</dbReference>
<evidence type="ECO:0000256" key="3">
    <source>
        <dbReference type="ARBA" id="ARBA00022692"/>
    </source>
</evidence>
<dbReference type="InterPro" id="IPR004477">
    <property type="entry name" value="ComEC_N"/>
</dbReference>
<dbReference type="EMBL" id="FOBC01000003">
    <property type="protein sequence ID" value="SEK62382.1"/>
    <property type="molecule type" value="Genomic_DNA"/>
</dbReference>
<gene>
    <name evidence="10" type="ORF">SAMN04488129_103131</name>
</gene>
<evidence type="ECO:0000256" key="5">
    <source>
        <dbReference type="ARBA" id="ARBA00023136"/>
    </source>
</evidence>
<evidence type="ECO:0000256" key="4">
    <source>
        <dbReference type="ARBA" id="ARBA00022989"/>
    </source>
</evidence>
<keyword evidence="4 7" id="KW-1133">Transmembrane helix</keyword>
<evidence type="ECO:0000256" key="2">
    <source>
        <dbReference type="ARBA" id="ARBA00022475"/>
    </source>
</evidence>
<keyword evidence="5 7" id="KW-0472">Membrane</keyword>
<evidence type="ECO:0000313" key="10">
    <source>
        <dbReference type="EMBL" id="SEK62382.1"/>
    </source>
</evidence>
<dbReference type="GO" id="GO:0005886">
    <property type="term" value="C:plasma membrane"/>
    <property type="evidence" value="ECO:0007669"/>
    <property type="project" value="UniProtKB-SubCell"/>
</dbReference>
<dbReference type="AlphaFoldDB" id="A0A1H7IKJ6"/>
<feature type="domain" description="ComEC/Rec2-related protein" evidence="8">
    <location>
        <begin position="206"/>
        <end position="353"/>
    </location>
</feature>
<dbReference type="PANTHER" id="PTHR30619">
    <property type="entry name" value="DNA INTERNALIZATION/COMPETENCE PROTEIN COMEC/REC2"/>
    <property type="match status" value="1"/>
</dbReference>
<dbReference type="InterPro" id="IPR052159">
    <property type="entry name" value="Competence_DNA_uptake"/>
</dbReference>
<proteinExistence type="predicted"/>
<organism evidence="10 11">
    <name type="scientific">Halomonas daqiaonensis</name>
    <dbReference type="NCBI Taxonomy" id="650850"/>
    <lineage>
        <taxon>Bacteria</taxon>
        <taxon>Pseudomonadati</taxon>
        <taxon>Pseudomonadota</taxon>
        <taxon>Gammaproteobacteria</taxon>
        <taxon>Oceanospirillales</taxon>
        <taxon>Halomonadaceae</taxon>
        <taxon>Halomonas</taxon>
    </lineage>
</organism>
<dbReference type="PANTHER" id="PTHR30619:SF1">
    <property type="entry name" value="RECOMBINATION PROTEIN 2"/>
    <property type="match status" value="1"/>
</dbReference>
<feature type="transmembrane region" description="Helical" evidence="7">
    <location>
        <begin position="43"/>
        <end position="60"/>
    </location>
</feature>
<feature type="region of interest" description="Disordered" evidence="6">
    <location>
        <begin position="374"/>
        <end position="411"/>
    </location>
</feature>
<evidence type="ECO:0000259" key="8">
    <source>
        <dbReference type="Pfam" id="PF03772"/>
    </source>
</evidence>
<evidence type="ECO:0000256" key="6">
    <source>
        <dbReference type="SAM" id="MobiDB-lite"/>
    </source>
</evidence>
<keyword evidence="3 7" id="KW-0812">Transmembrane</keyword>
<dbReference type="InterPro" id="IPR025405">
    <property type="entry name" value="DUF4131"/>
</dbReference>
<name>A0A1H7IKJ6_9GAMM</name>
<feature type="transmembrane region" description="Helical" evidence="7">
    <location>
        <begin position="230"/>
        <end position="253"/>
    </location>
</feature>
<dbReference type="NCBIfam" id="TIGR00360">
    <property type="entry name" value="ComEC_N-term"/>
    <property type="match status" value="1"/>
</dbReference>
<comment type="subcellular location">
    <subcellularLocation>
        <location evidence="1">Cell membrane</location>
        <topology evidence="1">Multi-pass membrane protein</topology>
    </subcellularLocation>
</comment>
<dbReference type="Proteomes" id="UP000198807">
    <property type="component" value="Unassembled WGS sequence"/>
</dbReference>
<feature type="compositionally biased region" description="Gly residues" evidence="6">
    <location>
        <begin position="378"/>
        <end position="396"/>
    </location>
</feature>
<evidence type="ECO:0000256" key="1">
    <source>
        <dbReference type="ARBA" id="ARBA00004651"/>
    </source>
</evidence>
<reference evidence="11" key="1">
    <citation type="submission" date="2016-10" db="EMBL/GenBank/DDBJ databases">
        <authorList>
            <person name="Varghese N."/>
            <person name="Submissions S."/>
        </authorList>
    </citation>
    <scope>NUCLEOTIDE SEQUENCE [LARGE SCALE GENOMIC DNA]</scope>
    <source>
        <strain evidence="11">CGMCC 1.9150</strain>
    </source>
</reference>
<dbReference type="Pfam" id="PF13567">
    <property type="entry name" value="DUF4131"/>
    <property type="match status" value="1"/>
</dbReference>